<feature type="domain" description="N-acetylmuramidase" evidence="1">
    <location>
        <begin position="43"/>
        <end position="72"/>
    </location>
</feature>
<evidence type="ECO:0000313" key="2">
    <source>
        <dbReference type="EMBL" id="SOR29789.1"/>
    </source>
</evidence>
<protein>
    <recommendedName>
        <fullName evidence="1">N-acetylmuramidase domain-containing protein</fullName>
    </recommendedName>
</protein>
<organism evidence="2 3">
    <name type="scientific">Methylorubrum extorquens</name>
    <name type="common">Methylobacterium dichloromethanicum</name>
    <name type="synonym">Methylobacterium extorquens</name>
    <dbReference type="NCBI Taxonomy" id="408"/>
    <lineage>
        <taxon>Bacteria</taxon>
        <taxon>Pseudomonadati</taxon>
        <taxon>Pseudomonadota</taxon>
        <taxon>Alphaproteobacteria</taxon>
        <taxon>Hyphomicrobiales</taxon>
        <taxon>Methylobacteriaceae</taxon>
        <taxon>Methylorubrum</taxon>
    </lineage>
</organism>
<dbReference type="AlphaFoldDB" id="A0A2N9AR64"/>
<evidence type="ECO:0000313" key="3">
    <source>
        <dbReference type="Proteomes" id="UP000233769"/>
    </source>
</evidence>
<sequence length="72" mass="7751">MTSSSDAGAFARLRAVGFVCAAARLSDYDLPRVGHTIGVGEDEIHAVMEVEASGGGFDRLKRPKMLFEPHVF</sequence>
<reference evidence="3" key="1">
    <citation type="submission" date="2017-10" db="EMBL/GenBank/DDBJ databases">
        <authorList>
            <person name="Regsiter A."/>
            <person name="William W."/>
        </authorList>
    </citation>
    <scope>NUCLEOTIDE SEQUENCE [LARGE SCALE GENOMIC DNA]</scope>
</reference>
<name>A0A2N9AR64_METEX</name>
<dbReference type="Proteomes" id="UP000233769">
    <property type="component" value="Chromosome tk0001"/>
</dbReference>
<accession>A0A2N9AR64</accession>
<evidence type="ECO:0000259" key="1">
    <source>
        <dbReference type="Pfam" id="PF11860"/>
    </source>
</evidence>
<dbReference type="EMBL" id="LT962688">
    <property type="protein sequence ID" value="SOR29789.1"/>
    <property type="molecule type" value="Genomic_DNA"/>
</dbReference>
<proteinExistence type="predicted"/>
<dbReference type="InterPro" id="IPR024408">
    <property type="entry name" value="Muramidase"/>
</dbReference>
<dbReference type="Pfam" id="PF11860">
    <property type="entry name" value="Muramidase"/>
    <property type="match status" value="1"/>
</dbReference>
<gene>
    <name evidence="2" type="ORF">TK0001_3187</name>
</gene>